<evidence type="ECO:0000313" key="9">
    <source>
        <dbReference type="Proteomes" id="UP001193734"/>
    </source>
</evidence>
<dbReference type="SUPFAM" id="SSF51445">
    <property type="entry name" value="(Trans)glycosidases"/>
    <property type="match status" value="1"/>
</dbReference>
<dbReference type="InterPro" id="IPR036156">
    <property type="entry name" value="Beta-gal/glucu_dom_sf"/>
</dbReference>
<dbReference type="InterPro" id="IPR017853">
    <property type="entry name" value="GH"/>
</dbReference>
<evidence type="ECO:0000259" key="6">
    <source>
        <dbReference type="Pfam" id="PF02836"/>
    </source>
</evidence>
<dbReference type="Gene3D" id="3.20.20.80">
    <property type="entry name" value="Glycosidases"/>
    <property type="match status" value="1"/>
</dbReference>
<dbReference type="Pfam" id="PF02836">
    <property type="entry name" value="Glyco_hydro_2_C"/>
    <property type="match status" value="1"/>
</dbReference>
<accession>A0ABX2AYU2</accession>
<evidence type="ECO:0000256" key="3">
    <source>
        <dbReference type="ARBA" id="ARBA00023295"/>
    </source>
</evidence>
<dbReference type="Gene3D" id="2.60.40.10">
    <property type="entry name" value="Immunoglobulins"/>
    <property type="match status" value="3"/>
</dbReference>
<dbReference type="SUPFAM" id="SSF49303">
    <property type="entry name" value="beta-Galactosidase/glucuronidase domain"/>
    <property type="match status" value="1"/>
</dbReference>
<feature type="domain" description="Glycosyl hydrolases family 2 sugar binding" evidence="7">
    <location>
        <begin position="132"/>
        <end position="222"/>
    </location>
</feature>
<evidence type="ECO:0000256" key="1">
    <source>
        <dbReference type="ARBA" id="ARBA00007401"/>
    </source>
</evidence>
<comment type="caution">
    <text evidence="8">The sequence shown here is derived from an EMBL/GenBank/DDBJ whole genome shotgun (WGS) entry which is preliminary data.</text>
</comment>
<evidence type="ECO:0000256" key="2">
    <source>
        <dbReference type="ARBA" id="ARBA00022801"/>
    </source>
</evidence>
<dbReference type="Pfam" id="PF00703">
    <property type="entry name" value="Glyco_hydro_2"/>
    <property type="match status" value="1"/>
</dbReference>
<dbReference type="PRINTS" id="PR00132">
    <property type="entry name" value="GLHYDRLASE2"/>
</dbReference>
<dbReference type="PANTHER" id="PTHR42732:SF1">
    <property type="entry name" value="BETA-MANNOSIDASE"/>
    <property type="match status" value="1"/>
</dbReference>
<dbReference type="PANTHER" id="PTHR42732">
    <property type="entry name" value="BETA-GALACTOSIDASE"/>
    <property type="match status" value="1"/>
</dbReference>
<protein>
    <submittedName>
        <fullName evidence="8">Beta-glycosidase</fullName>
    </submittedName>
</protein>
<keyword evidence="2" id="KW-0378">Hydrolase</keyword>
<dbReference type="InterPro" id="IPR006103">
    <property type="entry name" value="Glyco_hydro_2_cat"/>
</dbReference>
<reference evidence="8 9" key="1">
    <citation type="submission" date="2020-05" db="EMBL/GenBank/DDBJ databases">
        <title>Distinct polysaccharide utilization as determinants for interspecies competition between intestinal Prevotella spp.</title>
        <authorList>
            <person name="Galvez E.J.C."/>
            <person name="Iljazovic A."/>
            <person name="Strowig T."/>
        </authorList>
    </citation>
    <scope>NUCLEOTIDE SEQUENCE [LARGE SCALE GENOMIC DNA]</scope>
    <source>
        <strain evidence="8 9">PROD</strain>
    </source>
</reference>
<dbReference type="Gene3D" id="2.60.120.260">
    <property type="entry name" value="Galactose-binding domain-like"/>
    <property type="match status" value="1"/>
</dbReference>
<organism evidence="8 9">
    <name type="scientific">Xylanibacter rodentium</name>
    <dbReference type="NCBI Taxonomy" id="2736289"/>
    <lineage>
        <taxon>Bacteria</taxon>
        <taxon>Pseudomonadati</taxon>
        <taxon>Bacteroidota</taxon>
        <taxon>Bacteroidia</taxon>
        <taxon>Bacteroidales</taxon>
        <taxon>Prevotellaceae</taxon>
        <taxon>Xylanibacter</taxon>
    </lineage>
</organism>
<name>A0ABX2AYU2_9BACT</name>
<dbReference type="Proteomes" id="UP001193734">
    <property type="component" value="Unassembled WGS sequence"/>
</dbReference>
<keyword evidence="4" id="KW-0732">Signal</keyword>
<keyword evidence="3" id="KW-0326">Glycosidase</keyword>
<dbReference type="InterPro" id="IPR013783">
    <property type="entry name" value="Ig-like_fold"/>
</dbReference>
<proteinExistence type="inferred from homology"/>
<feature type="domain" description="Glycoside hydrolase family 2 immunoglobulin-like beta-sandwich" evidence="5">
    <location>
        <begin position="229"/>
        <end position="315"/>
    </location>
</feature>
<dbReference type="InterPro" id="IPR006101">
    <property type="entry name" value="Glyco_hydro_2"/>
</dbReference>
<dbReference type="RefSeq" id="WP_172174209.1">
    <property type="nucleotide sequence ID" value="NZ_CASGIA010000050.1"/>
</dbReference>
<dbReference type="GeneID" id="82158015"/>
<dbReference type="PROSITE" id="PS00608">
    <property type="entry name" value="GLYCOSYL_HYDROL_F2_2"/>
    <property type="match status" value="1"/>
</dbReference>
<feature type="domain" description="Glycoside hydrolase family 2 catalytic" evidence="6">
    <location>
        <begin position="322"/>
        <end position="475"/>
    </location>
</feature>
<gene>
    <name evidence="8" type="ORF">HPS55_09600</name>
</gene>
<dbReference type="InterPro" id="IPR051913">
    <property type="entry name" value="GH2_Domain-Containing"/>
</dbReference>
<evidence type="ECO:0000313" key="8">
    <source>
        <dbReference type="EMBL" id="NPE14567.1"/>
    </source>
</evidence>
<feature type="signal peptide" evidence="4">
    <location>
        <begin position="1"/>
        <end position="21"/>
    </location>
</feature>
<feature type="chain" id="PRO_5045146420" evidence="4">
    <location>
        <begin position="22"/>
        <end position="827"/>
    </location>
</feature>
<dbReference type="EMBL" id="JABKKE010000015">
    <property type="protein sequence ID" value="NPE14567.1"/>
    <property type="molecule type" value="Genomic_DNA"/>
</dbReference>
<dbReference type="InterPro" id="IPR008979">
    <property type="entry name" value="Galactose-bd-like_sf"/>
</dbReference>
<sequence>MNRKSLLLLSIGIFTVLTATSADVRQRLTFDLDWKFKLCRDSSDVIQTLRTLGISDNPLSATRHNAVTTKVTDDTEPEQAQVTASEITTCTTSGHTNLRQGTFRNVQIPHDWSSELPFEPEMGGSAGYLAGGQGIYVKDFRLPASAYRQKKVRLHFDGVYHRATVWVNGQRAGYHVYGYTGFGYDITPFLLSDGPNRIVVHVNREEQSRWYTGSGIYRHVWLDVTGPTHIKTDGVFVTTADDGTVNIMTEIDTADADRDKRFIITNTILDTDGRTVNKVSEKWDTERPYLYTLVTRLKNSKGKVIDEVRTRFGFRDIRFDADKGFFLNGKNMKLKGMCLHQDCGSLGTAVPEEYWERRLKALKGIGCNAIRCSHNPPSTEFLDICDSLGLLVIDEAFDKWKSGYYAPFFDDCAARDIADMVIRDRNHPSVIVWSIGNEVSEAWKSDNEGIDKARMLNDIVKSLDPGRPTLVACQQGFQDKFGEVTDLVGYNYLEPRMIADHRRRPHRKMMVTEAFVYYSGLREDLVRDFVEENPWHFAEENDFIAGSFVWAGVDYLGESSPWPAKGWCSCPFDMTLKERPQAAYYHTAWQPDKEYLKLVVRDNCFDQPSGTDHWQYPPMADTWDLPYTDSRCVQIRCYTTCDSVQFFFPMWSNPQLPLKPRITKDYPDNCITLQLPARRGKVLAVGYKNGVAVMRDSLVNHGDVAGARLDFEGCVRLSSIPADMTPATSGKHRATATTLRLTLTDSLGRIQQMQPRRFSVRTEGPLRLLGVETGDMRRTDSWRTTELNTYFGEGLIRLQSTTQSGTGRVIVDVEGFDQPFVKELTIE</sequence>
<comment type="similarity">
    <text evidence="1">Belongs to the glycosyl hydrolase 2 family.</text>
</comment>
<evidence type="ECO:0000259" key="7">
    <source>
        <dbReference type="Pfam" id="PF02837"/>
    </source>
</evidence>
<dbReference type="InterPro" id="IPR006104">
    <property type="entry name" value="Glyco_hydro_2_N"/>
</dbReference>
<dbReference type="InterPro" id="IPR006102">
    <property type="entry name" value="Ig-like_GH2"/>
</dbReference>
<dbReference type="InterPro" id="IPR023232">
    <property type="entry name" value="Glyco_hydro_2_AS"/>
</dbReference>
<dbReference type="SUPFAM" id="SSF49785">
    <property type="entry name" value="Galactose-binding domain-like"/>
    <property type="match status" value="1"/>
</dbReference>
<evidence type="ECO:0000256" key="4">
    <source>
        <dbReference type="SAM" id="SignalP"/>
    </source>
</evidence>
<keyword evidence="9" id="KW-1185">Reference proteome</keyword>
<dbReference type="Pfam" id="PF02837">
    <property type="entry name" value="Glyco_hydro_2_N"/>
    <property type="match status" value="1"/>
</dbReference>
<evidence type="ECO:0000259" key="5">
    <source>
        <dbReference type="Pfam" id="PF00703"/>
    </source>
</evidence>